<dbReference type="Proteomes" id="UP000238390">
    <property type="component" value="Chromosome"/>
</dbReference>
<dbReference type="InterPro" id="IPR009061">
    <property type="entry name" value="DNA-bd_dom_put_sf"/>
</dbReference>
<sequence>MSGNYRISQLARELKVTTRTIRFYEEQGLLTPARRGLERVYAPRDRTVLKLILRGKRIGLSLAECKELIDMYAPSGGNHRQLGHLQEKIAGRRQQLERQLLDIQQMLRELDKAEQHCRDTLVAARDDTPNIDNDNRRLEP</sequence>
<name>A0A2R3IRW5_9PSED</name>
<evidence type="ECO:0000256" key="1">
    <source>
        <dbReference type="ARBA" id="ARBA00023125"/>
    </source>
</evidence>
<dbReference type="EMBL" id="CP027169">
    <property type="protein sequence ID" value="AVK04563.1"/>
    <property type="molecule type" value="Genomic_DNA"/>
</dbReference>
<organism evidence="2 3">
    <name type="scientific">Pseudomonas paraeruginosa</name>
    <dbReference type="NCBI Taxonomy" id="2994495"/>
    <lineage>
        <taxon>Bacteria</taxon>
        <taxon>Pseudomonadati</taxon>
        <taxon>Pseudomonadota</taxon>
        <taxon>Gammaproteobacteria</taxon>
        <taxon>Pseudomonadales</taxon>
        <taxon>Pseudomonadaceae</taxon>
        <taxon>Pseudomonas</taxon>
    </lineage>
</organism>
<dbReference type="Pfam" id="PF13411">
    <property type="entry name" value="MerR_1"/>
    <property type="match status" value="1"/>
</dbReference>
<dbReference type="PROSITE" id="PS50937">
    <property type="entry name" value="HTH_MERR_2"/>
    <property type="match status" value="1"/>
</dbReference>
<dbReference type="Gene3D" id="1.10.1660.10">
    <property type="match status" value="1"/>
</dbReference>
<dbReference type="RefSeq" id="WP_034031010.1">
    <property type="nucleotide sequence ID" value="NZ_CP027169.1"/>
</dbReference>
<dbReference type="GO" id="GO:0003700">
    <property type="term" value="F:DNA-binding transcription factor activity"/>
    <property type="evidence" value="ECO:0007669"/>
    <property type="project" value="InterPro"/>
</dbReference>
<dbReference type="SMART" id="SM00422">
    <property type="entry name" value="HTH_MERR"/>
    <property type="match status" value="1"/>
</dbReference>
<dbReference type="InterPro" id="IPR000551">
    <property type="entry name" value="MerR-type_HTH_dom"/>
</dbReference>
<reference evidence="2 3" key="1">
    <citation type="submission" date="2018-02" db="EMBL/GenBank/DDBJ databases">
        <title>FDA/CDC Antimicrobial Resistant Isolate Bank Genome Sequencing.</title>
        <authorList>
            <person name="Benahmed F.H."/>
            <person name="Lutgring J.D."/>
            <person name="Yoo B."/>
            <person name="Machado M."/>
            <person name="Brown A."/>
            <person name="McAllister G."/>
            <person name="Perry A."/>
            <person name="Halpin A.L."/>
            <person name="Vavikolanu K."/>
            <person name="Ott S."/>
            <person name="Zhao X."/>
            <person name="Tallon L.J."/>
            <person name="Sadzewicz L."/>
            <person name="Aluvathingal J."/>
            <person name="Nadendla S."/>
            <person name="Voskania-kordi A."/>
            <person name="Simonyan V."/>
            <person name="Patel J."/>
            <person name="Shawar R.M."/>
        </authorList>
    </citation>
    <scope>NUCLEOTIDE SEQUENCE [LARGE SCALE GENOMIC DNA]</scope>
    <source>
        <strain evidence="2 3">AR_0356</strain>
    </source>
</reference>
<dbReference type="SUPFAM" id="SSF46955">
    <property type="entry name" value="Putative DNA-binding domain"/>
    <property type="match status" value="1"/>
</dbReference>
<dbReference type="PANTHER" id="PTHR30204:SF58">
    <property type="entry name" value="HTH-TYPE TRANSCRIPTIONAL REGULATOR YFMP"/>
    <property type="match status" value="1"/>
</dbReference>
<keyword evidence="1" id="KW-0238">DNA-binding</keyword>
<dbReference type="InterPro" id="IPR047057">
    <property type="entry name" value="MerR_fam"/>
</dbReference>
<dbReference type="PANTHER" id="PTHR30204">
    <property type="entry name" value="REDOX-CYCLING DRUG-SENSING TRANSCRIPTIONAL ACTIVATOR SOXR"/>
    <property type="match status" value="1"/>
</dbReference>
<dbReference type="GO" id="GO:0003677">
    <property type="term" value="F:DNA binding"/>
    <property type="evidence" value="ECO:0007669"/>
    <property type="project" value="UniProtKB-KW"/>
</dbReference>
<proteinExistence type="predicted"/>
<protein>
    <submittedName>
        <fullName evidence="2">MerR HTH regulatory family protein</fullName>
    </submittedName>
</protein>
<evidence type="ECO:0000313" key="3">
    <source>
        <dbReference type="Proteomes" id="UP000238390"/>
    </source>
</evidence>
<dbReference type="CDD" id="cd04776">
    <property type="entry name" value="HTH_GnyR"/>
    <property type="match status" value="1"/>
</dbReference>
<accession>A0A2R3IRW5</accession>
<dbReference type="AlphaFoldDB" id="A0A2R3IRW5"/>
<gene>
    <name evidence="2" type="ORF">CSB93_6037</name>
</gene>
<evidence type="ECO:0000313" key="2">
    <source>
        <dbReference type="EMBL" id="AVK04563.1"/>
    </source>
</evidence>
<keyword evidence="3" id="KW-1185">Reference proteome</keyword>